<dbReference type="InterPro" id="IPR036388">
    <property type="entry name" value="WH-like_DNA-bd_sf"/>
</dbReference>
<dbReference type="InterPro" id="IPR036390">
    <property type="entry name" value="WH_DNA-bd_sf"/>
</dbReference>
<evidence type="ECO:0000256" key="1">
    <source>
        <dbReference type="ARBA" id="ARBA00001933"/>
    </source>
</evidence>
<dbReference type="InterPro" id="IPR000524">
    <property type="entry name" value="Tscrpt_reg_HTH_GntR"/>
</dbReference>
<dbReference type="GO" id="GO:0008483">
    <property type="term" value="F:transaminase activity"/>
    <property type="evidence" value="ECO:0007669"/>
    <property type="project" value="UniProtKB-KW"/>
</dbReference>
<name>A0A3M8CV89_9BACL</name>
<dbReference type="CDD" id="cd07377">
    <property type="entry name" value="WHTH_GntR"/>
    <property type="match status" value="1"/>
</dbReference>
<keyword evidence="6" id="KW-0238">DNA-binding</keyword>
<dbReference type="RefSeq" id="WP_122921453.1">
    <property type="nucleotide sequence ID" value="NZ_RHHQ01000028.1"/>
</dbReference>
<dbReference type="InterPro" id="IPR015424">
    <property type="entry name" value="PyrdxlP-dep_Trfase"/>
</dbReference>
<dbReference type="AlphaFoldDB" id="A0A3M8CV89"/>
<dbReference type="Proteomes" id="UP000271031">
    <property type="component" value="Unassembled WGS sequence"/>
</dbReference>
<dbReference type="SMART" id="SM00345">
    <property type="entry name" value="HTH_GNTR"/>
    <property type="match status" value="1"/>
</dbReference>
<evidence type="ECO:0000256" key="5">
    <source>
        <dbReference type="ARBA" id="ARBA00023015"/>
    </source>
</evidence>
<dbReference type="GO" id="GO:0003677">
    <property type="term" value="F:DNA binding"/>
    <property type="evidence" value="ECO:0007669"/>
    <property type="project" value="UniProtKB-KW"/>
</dbReference>
<dbReference type="Pfam" id="PF00155">
    <property type="entry name" value="Aminotran_1_2"/>
    <property type="match status" value="1"/>
</dbReference>
<dbReference type="InterPro" id="IPR051446">
    <property type="entry name" value="HTH_trans_reg/aminotransferase"/>
</dbReference>
<dbReference type="PANTHER" id="PTHR46577">
    <property type="entry name" value="HTH-TYPE TRANSCRIPTIONAL REGULATORY PROTEIN GABR"/>
    <property type="match status" value="1"/>
</dbReference>
<dbReference type="OrthoDB" id="9808770at2"/>
<dbReference type="InterPro" id="IPR004839">
    <property type="entry name" value="Aminotransferase_I/II_large"/>
</dbReference>
<comment type="similarity">
    <text evidence="2">In the C-terminal section; belongs to the class-I pyridoxal-phosphate-dependent aminotransferase family.</text>
</comment>
<dbReference type="EMBL" id="RHHQ01000028">
    <property type="protein sequence ID" value="RNB79603.1"/>
    <property type="molecule type" value="Genomic_DNA"/>
</dbReference>
<evidence type="ECO:0000256" key="3">
    <source>
        <dbReference type="ARBA" id="ARBA00022576"/>
    </source>
</evidence>
<keyword evidence="10" id="KW-1185">Reference proteome</keyword>
<evidence type="ECO:0000259" key="8">
    <source>
        <dbReference type="PROSITE" id="PS50949"/>
    </source>
</evidence>
<proteinExistence type="inferred from homology"/>
<dbReference type="InterPro" id="IPR015421">
    <property type="entry name" value="PyrdxlP-dep_Trfase_major"/>
</dbReference>
<comment type="caution">
    <text evidence="9">The sequence shown here is derived from an EMBL/GenBank/DDBJ whole genome shotgun (WGS) entry which is preliminary data.</text>
</comment>
<dbReference type="Pfam" id="PF00392">
    <property type="entry name" value="GntR"/>
    <property type="match status" value="1"/>
</dbReference>
<keyword evidence="7" id="KW-0804">Transcription</keyword>
<keyword evidence="4" id="KW-0663">Pyridoxal phosphate</keyword>
<keyword evidence="3 9" id="KW-0032">Aminotransferase</keyword>
<evidence type="ECO:0000256" key="2">
    <source>
        <dbReference type="ARBA" id="ARBA00005384"/>
    </source>
</evidence>
<dbReference type="CDD" id="cd00609">
    <property type="entry name" value="AAT_like"/>
    <property type="match status" value="1"/>
</dbReference>
<evidence type="ECO:0000313" key="10">
    <source>
        <dbReference type="Proteomes" id="UP000271031"/>
    </source>
</evidence>
<evidence type="ECO:0000256" key="4">
    <source>
        <dbReference type="ARBA" id="ARBA00022898"/>
    </source>
</evidence>
<evidence type="ECO:0000313" key="9">
    <source>
        <dbReference type="EMBL" id="RNB79603.1"/>
    </source>
</evidence>
<dbReference type="PANTHER" id="PTHR46577:SF1">
    <property type="entry name" value="HTH-TYPE TRANSCRIPTIONAL REGULATORY PROTEIN GABR"/>
    <property type="match status" value="1"/>
</dbReference>
<sequence>MLIVPVLEGDDDTPHYVQLYRFFKTEIATGRLSEQTRLPSVRKLADLLSLSTTPVETAYQQLVAEGFIGSRPRQGYFVQKMPEPYAQLGKGKPEAVTAPPLLPKGAYEYNFHLSKNDFSVFPFQTWRRLVNQTIQREQQDLLFYGDPQGESGLRQELARYLRQFRGVECVPDQIVIAADQYVLLSFLSLLLKEEHARIGIENPSYPLHRSTFAHHGLEVVPISLEDDGISIEELYQKGVRVACVSPSHQYPRGMIMPISQRLKLLEWAKETAGLIIEDDYDGEFRYHGRPIPSLQGLVPDAPVVYLGGFGQVVAPAMCICYMVLPRFLLERYRLLYRQLLFEQSSSPLNQKVMQLFMEKGHFEKHVRKMRNVYRKKHDVLIAAIQKHLGERVEIIGRDAGFHLLLRAKSPRTEADLLGSARQAGINLASAAYTWFGPNQEERKEFLIGFGGIDTDKIEPGIKLLREVWFD</sequence>
<dbReference type="Gene3D" id="3.40.640.10">
    <property type="entry name" value="Type I PLP-dependent aspartate aminotransferase-like (Major domain)"/>
    <property type="match status" value="1"/>
</dbReference>
<dbReference type="SUPFAM" id="SSF53383">
    <property type="entry name" value="PLP-dependent transferases"/>
    <property type="match status" value="1"/>
</dbReference>
<accession>A0A3M8CV89</accession>
<reference evidence="9 10" key="1">
    <citation type="submission" date="2018-10" db="EMBL/GenBank/DDBJ databases">
        <title>Phylogenomics of Brevibacillus.</title>
        <authorList>
            <person name="Dunlap C."/>
        </authorList>
    </citation>
    <scope>NUCLEOTIDE SEQUENCE [LARGE SCALE GENOMIC DNA]</scope>
    <source>
        <strain evidence="9 10">JCM 15716</strain>
    </source>
</reference>
<keyword evidence="9" id="KW-0808">Transferase</keyword>
<dbReference type="SUPFAM" id="SSF46785">
    <property type="entry name" value="Winged helix' DNA-binding domain"/>
    <property type="match status" value="1"/>
</dbReference>
<dbReference type="GO" id="GO:0003700">
    <property type="term" value="F:DNA-binding transcription factor activity"/>
    <property type="evidence" value="ECO:0007669"/>
    <property type="project" value="InterPro"/>
</dbReference>
<evidence type="ECO:0000256" key="6">
    <source>
        <dbReference type="ARBA" id="ARBA00023125"/>
    </source>
</evidence>
<gene>
    <name evidence="9" type="ORF">EDM56_29210</name>
</gene>
<dbReference type="GO" id="GO:0030170">
    <property type="term" value="F:pyridoxal phosphate binding"/>
    <property type="evidence" value="ECO:0007669"/>
    <property type="project" value="InterPro"/>
</dbReference>
<dbReference type="Gene3D" id="1.10.10.10">
    <property type="entry name" value="Winged helix-like DNA-binding domain superfamily/Winged helix DNA-binding domain"/>
    <property type="match status" value="1"/>
</dbReference>
<comment type="cofactor">
    <cofactor evidence="1">
        <name>pyridoxal 5'-phosphate</name>
        <dbReference type="ChEBI" id="CHEBI:597326"/>
    </cofactor>
</comment>
<protein>
    <submittedName>
        <fullName evidence="9">PLP-dependent aminotransferase family protein</fullName>
    </submittedName>
</protein>
<keyword evidence="5" id="KW-0805">Transcription regulation</keyword>
<evidence type="ECO:0000256" key="7">
    <source>
        <dbReference type="ARBA" id="ARBA00023163"/>
    </source>
</evidence>
<organism evidence="9 10">
    <name type="scientific">Brevibacillus fluminis</name>
    <dbReference type="NCBI Taxonomy" id="511487"/>
    <lineage>
        <taxon>Bacteria</taxon>
        <taxon>Bacillati</taxon>
        <taxon>Bacillota</taxon>
        <taxon>Bacilli</taxon>
        <taxon>Bacillales</taxon>
        <taxon>Paenibacillaceae</taxon>
        <taxon>Brevibacillus</taxon>
    </lineage>
</organism>
<feature type="domain" description="HTH gntR-type" evidence="8">
    <location>
        <begin position="13"/>
        <end position="81"/>
    </location>
</feature>
<dbReference type="PROSITE" id="PS50949">
    <property type="entry name" value="HTH_GNTR"/>
    <property type="match status" value="1"/>
</dbReference>